<proteinExistence type="predicted"/>
<sequence length="779" mass="89690">MDNYVRKFDVPGIETHISETINDCKQKIISDGMKFNIFHNNIRSISKNLDELLILLHELQANFHCIVLTETFQLYNTDIYNIPGYDLIYNGGGINKNDGVIIYVKSDLQYSYEMHHIQDIEVVNMLIKYADKTFNIIPLYRSPSTSADEFTHHLNIFLKQKTNSDINVIVGDINIDILSDSVISNNYLNVLSENSYISAINDFTRVEGSSSSCIDHIFIKSKEPLHKFSPILLKYKITDHYPTILHYLIPDKKTSISDNKVRYRTYINYNKLNELLLAANWEEVYKNKNIDLSIDCFIETLKNSICRSSSKIKLKRWEVHRKKWITNGLVKSIKHKEELHGKMTKSPGDKQILNDYKRYRNTLNNLIKKAKEQYYMTKIQENKADSSNLWKHVKDATGRNTENREITSLLLKSGEKTYDKQKIVEEFADYFTNVGKELVAEAKRRVGSFQMKSRNVMSNSFALLPTTQIEAESVIKRLKNKKSPGQDNLYTETIKKVSGHISKPLTYLFNLSIECGRFPEPLKTAVVIPIFKKGDKLDPCNYRPISILPCLSKIFEKLLKERIWNYVKKHDLISEHQFGFREGKGTDDAMLEIMQKVYMSVDNKTPAMCVFVDLAKAFDTIDHEHLLDTLECIGFRGKARSLLESYLTGRFQVIKVNDTVSKKRTIICGVPQGSVLGPLLFTLYMNDIFSLQCSGKVVSFADDTAIVYTSATWEALKNEAEKDLKIIFNFLQSKLLTVNFSKTYYLPFTSYSSNLPEMKPLSISLTDKAVEISPKSYIK</sequence>
<dbReference type="PROSITE" id="PS50878">
    <property type="entry name" value="RT_POL"/>
    <property type="match status" value="1"/>
</dbReference>
<dbReference type="GO" id="GO:0071897">
    <property type="term" value="P:DNA biosynthetic process"/>
    <property type="evidence" value="ECO:0007669"/>
    <property type="project" value="UniProtKB-ARBA"/>
</dbReference>
<dbReference type="Proteomes" id="UP000410492">
    <property type="component" value="Unassembled WGS sequence"/>
</dbReference>
<dbReference type="PANTHER" id="PTHR19446">
    <property type="entry name" value="REVERSE TRANSCRIPTASES"/>
    <property type="match status" value="1"/>
</dbReference>
<keyword evidence="3" id="KW-1185">Reference proteome</keyword>
<evidence type="ECO:0000313" key="2">
    <source>
        <dbReference type="EMBL" id="VEN58210.1"/>
    </source>
</evidence>
<dbReference type="GO" id="GO:0003824">
    <property type="term" value="F:catalytic activity"/>
    <property type="evidence" value="ECO:0007669"/>
    <property type="project" value="InterPro"/>
</dbReference>
<dbReference type="EMBL" id="CAACVG010011496">
    <property type="protein sequence ID" value="VEN58210.1"/>
    <property type="molecule type" value="Genomic_DNA"/>
</dbReference>
<dbReference type="InterPro" id="IPR043502">
    <property type="entry name" value="DNA/RNA_pol_sf"/>
</dbReference>
<gene>
    <name evidence="2" type="ORF">CALMAC_LOCUS16620</name>
</gene>
<reference evidence="2 3" key="1">
    <citation type="submission" date="2019-01" db="EMBL/GenBank/DDBJ databases">
        <authorList>
            <person name="Sayadi A."/>
        </authorList>
    </citation>
    <scope>NUCLEOTIDE SEQUENCE [LARGE SCALE GENOMIC DNA]</scope>
</reference>
<dbReference type="OrthoDB" id="6778366at2759"/>
<evidence type="ECO:0000259" key="1">
    <source>
        <dbReference type="PROSITE" id="PS50878"/>
    </source>
</evidence>
<dbReference type="Pfam" id="PF00078">
    <property type="entry name" value="RVT_1"/>
    <property type="match status" value="1"/>
</dbReference>
<dbReference type="CDD" id="cd01650">
    <property type="entry name" value="RT_nLTR_like"/>
    <property type="match status" value="1"/>
</dbReference>
<dbReference type="InterPro" id="IPR036691">
    <property type="entry name" value="Endo/exonu/phosph_ase_sf"/>
</dbReference>
<dbReference type="AlphaFoldDB" id="A0A653DDB9"/>
<dbReference type="SUPFAM" id="SSF56219">
    <property type="entry name" value="DNase I-like"/>
    <property type="match status" value="1"/>
</dbReference>
<feature type="domain" description="Reverse transcriptase" evidence="1">
    <location>
        <begin position="511"/>
        <end position="765"/>
    </location>
</feature>
<dbReference type="InterPro" id="IPR000477">
    <property type="entry name" value="RT_dom"/>
</dbReference>
<dbReference type="SUPFAM" id="SSF56672">
    <property type="entry name" value="DNA/RNA polymerases"/>
    <property type="match status" value="1"/>
</dbReference>
<evidence type="ECO:0000313" key="3">
    <source>
        <dbReference type="Proteomes" id="UP000410492"/>
    </source>
</evidence>
<protein>
    <recommendedName>
        <fullName evidence="1">Reverse transcriptase domain-containing protein</fullName>
    </recommendedName>
</protein>
<organism evidence="2 3">
    <name type="scientific">Callosobruchus maculatus</name>
    <name type="common">Southern cowpea weevil</name>
    <name type="synonym">Pulse bruchid</name>
    <dbReference type="NCBI Taxonomy" id="64391"/>
    <lineage>
        <taxon>Eukaryota</taxon>
        <taxon>Metazoa</taxon>
        <taxon>Ecdysozoa</taxon>
        <taxon>Arthropoda</taxon>
        <taxon>Hexapoda</taxon>
        <taxon>Insecta</taxon>
        <taxon>Pterygota</taxon>
        <taxon>Neoptera</taxon>
        <taxon>Endopterygota</taxon>
        <taxon>Coleoptera</taxon>
        <taxon>Polyphaga</taxon>
        <taxon>Cucujiformia</taxon>
        <taxon>Chrysomeloidea</taxon>
        <taxon>Chrysomelidae</taxon>
        <taxon>Bruchinae</taxon>
        <taxon>Bruchini</taxon>
        <taxon>Callosobruchus</taxon>
    </lineage>
</organism>
<name>A0A653DDB9_CALMS</name>
<accession>A0A653DDB9</accession>
<dbReference type="Gene3D" id="3.60.10.10">
    <property type="entry name" value="Endonuclease/exonuclease/phosphatase"/>
    <property type="match status" value="1"/>
</dbReference>